<comment type="similarity">
    <text evidence="2">Belongs to the cytochrome c oxidase subunit 2 family.</text>
</comment>
<evidence type="ECO:0000313" key="7">
    <source>
        <dbReference type="EMBL" id="HAR51450.1"/>
    </source>
</evidence>
<evidence type="ECO:0000256" key="5">
    <source>
        <dbReference type="SAM" id="Phobius"/>
    </source>
</evidence>
<gene>
    <name evidence="7" type="ORF">DCS45_06165</name>
</gene>
<evidence type="ECO:0000313" key="8">
    <source>
        <dbReference type="Proteomes" id="UP000264719"/>
    </source>
</evidence>
<dbReference type="PROSITE" id="PS50857">
    <property type="entry name" value="COX2_CUA"/>
    <property type="match status" value="1"/>
</dbReference>
<evidence type="ECO:0000256" key="3">
    <source>
        <dbReference type="ARBA" id="ARBA00023136"/>
    </source>
</evidence>
<dbReference type="PANTHER" id="PTHR22888">
    <property type="entry name" value="CYTOCHROME C OXIDASE, SUBUNIT II"/>
    <property type="match status" value="1"/>
</dbReference>
<dbReference type="InterPro" id="IPR002429">
    <property type="entry name" value="CcO_II-like_C"/>
</dbReference>
<comment type="catalytic activity">
    <reaction evidence="4">
        <text>4 Fe(II)-[cytochrome c] + O2 + 8 H(+)(in) = 4 Fe(III)-[cytochrome c] + 2 H2O + 4 H(+)(out)</text>
        <dbReference type="Rhea" id="RHEA:11436"/>
        <dbReference type="Rhea" id="RHEA-COMP:10350"/>
        <dbReference type="Rhea" id="RHEA-COMP:14399"/>
        <dbReference type="ChEBI" id="CHEBI:15377"/>
        <dbReference type="ChEBI" id="CHEBI:15378"/>
        <dbReference type="ChEBI" id="CHEBI:15379"/>
        <dbReference type="ChEBI" id="CHEBI:29033"/>
        <dbReference type="ChEBI" id="CHEBI:29034"/>
        <dbReference type="EC" id="7.1.1.9"/>
    </reaction>
</comment>
<proteinExistence type="inferred from homology"/>
<keyword evidence="5" id="KW-0812">Transmembrane</keyword>
<feature type="domain" description="Cytochrome oxidase subunit II copper A binding" evidence="6">
    <location>
        <begin position="94"/>
        <end position="207"/>
    </location>
</feature>
<accession>A0A348WA88</accession>
<keyword evidence="5" id="KW-1133">Transmembrane helix</keyword>
<dbReference type="SUPFAM" id="SSF49503">
    <property type="entry name" value="Cupredoxins"/>
    <property type="match status" value="1"/>
</dbReference>
<evidence type="ECO:0000259" key="6">
    <source>
        <dbReference type="PROSITE" id="PS50857"/>
    </source>
</evidence>
<dbReference type="Gene3D" id="2.60.40.420">
    <property type="entry name" value="Cupredoxins - blue copper proteins"/>
    <property type="match status" value="1"/>
</dbReference>
<evidence type="ECO:0000256" key="2">
    <source>
        <dbReference type="ARBA" id="ARBA00007866"/>
    </source>
</evidence>
<evidence type="ECO:0000256" key="4">
    <source>
        <dbReference type="ARBA" id="ARBA00047816"/>
    </source>
</evidence>
<organism evidence="7 8">
    <name type="scientific">Roseovarius nubinhibens</name>
    <dbReference type="NCBI Taxonomy" id="314263"/>
    <lineage>
        <taxon>Bacteria</taxon>
        <taxon>Pseudomonadati</taxon>
        <taxon>Pseudomonadota</taxon>
        <taxon>Alphaproteobacteria</taxon>
        <taxon>Rhodobacterales</taxon>
        <taxon>Roseobacteraceae</taxon>
        <taxon>Roseovarius</taxon>
    </lineage>
</organism>
<comment type="caution">
    <text evidence="7">The sequence shown here is derived from an EMBL/GenBank/DDBJ whole genome shotgun (WGS) entry which is preliminary data.</text>
</comment>
<dbReference type="GO" id="GO:0016020">
    <property type="term" value="C:membrane"/>
    <property type="evidence" value="ECO:0007669"/>
    <property type="project" value="UniProtKB-SubCell"/>
</dbReference>
<keyword evidence="3 5" id="KW-0472">Membrane</keyword>
<dbReference type="EMBL" id="DMVW01000058">
    <property type="protein sequence ID" value="HAR51450.1"/>
    <property type="molecule type" value="Genomic_DNA"/>
</dbReference>
<reference evidence="7 8" key="1">
    <citation type="journal article" date="2018" name="Nat. Biotechnol.">
        <title>A standardized bacterial taxonomy based on genome phylogeny substantially revises the tree of life.</title>
        <authorList>
            <person name="Parks D.H."/>
            <person name="Chuvochina M."/>
            <person name="Waite D.W."/>
            <person name="Rinke C."/>
            <person name="Skarshewski A."/>
            <person name="Chaumeil P.A."/>
            <person name="Hugenholtz P."/>
        </authorList>
    </citation>
    <scope>NUCLEOTIDE SEQUENCE [LARGE SCALE GENOMIC DNA]</scope>
    <source>
        <strain evidence="7">UBA9169</strain>
    </source>
</reference>
<feature type="transmembrane region" description="Helical" evidence="5">
    <location>
        <begin position="61"/>
        <end position="83"/>
    </location>
</feature>
<dbReference type="GO" id="GO:0042773">
    <property type="term" value="P:ATP synthesis coupled electron transport"/>
    <property type="evidence" value="ECO:0007669"/>
    <property type="project" value="TreeGrafter"/>
</dbReference>
<name>A0A348WA88_9RHOB</name>
<dbReference type="AlphaFoldDB" id="A0A348WA88"/>
<feature type="transmembrane region" description="Helical" evidence="5">
    <location>
        <begin position="26"/>
        <end position="49"/>
    </location>
</feature>
<evidence type="ECO:0000256" key="1">
    <source>
        <dbReference type="ARBA" id="ARBA00004370"/>
    </source>
</evidence>
<dbReference type="Pfam" id="PF00116">
    <property type="entry name" value="COX2"/>
    <property type="match status" value="1"/>
</dbReference>
<dbReference type="InterPro" id="IPR045187">
    <property type="entry name" value="CcO_II"/>
</dbReference>
<dbReference type="Proteomes" id="UP000264719">
    <property type="component" value="Unassembled WGS sequence"/>
</dbReference>
<dbReference type="RefSeq" id="WP_339851677.1">
    <property type="nucleotide sequence ID" value="NZ_CAXAXR010000002.1"/>
</dbReference>
<dbReference type="GO" id="GO:0005507">
    <property type="term" value="F:copper ion binding"/>
    <property type="evidence" value="ECO:0007669"/>
    <property type="project" value="InterPro"/>
</dbReference>
<comment type="subcellular location">
    <subcellularLocation>
        <location evidence="1">Membrane</location>
    </subcellularLocation>
</comment>
<dbReference type="GO" id="GO:0004129">
    <property type="term" value="F:cytochrome-c oxidase activity"/>
    <property type="evidence" value="ECO:0007669"/>
    <property type="project" value="UniProtKB-EC"/>
</dbReference>
<sequence>MALQGCEETLSVVHPAGPAASAIASLWWVLLIGATLIFGFVAGLIAWGWRRPPGAVNERGFVIGLGLVFPVVVLLALLAYGLVIGERLLPRAAPEVVRVAAEGRQWAWRFSYEDAPERETENVLHIPAGRPVDVAITSVDVIHSFWVPRLAGKLDAVPGHVNILRIEAYEPGRFAGLGAEFNGRGYRAHRFEVVAHEDAAWQAFLRGETP</sequence>
<dbReference type="InterPro" id="IPR008972">
    <property type="entry name" value="Cupredoxin"/>
</dbReference>
<dbReference type="PANTHER" id="PTHR22888:SF9">
    <property type="entry name" value="CYTOCHROME C OXIDASE SUBUNIT 2"/>
    <property type="match status" value="1"/>
</dbReference>
<protein>
    <submittedName>
        <fullName evidence="7">Cytochrome B</fullName>
    </submittedName>
</protein>